<dbReference type="RefSeq" id="WP_136564132.1">
    <property type="nucleotide sequence ID" value="NZ_BAABLS010000006.1"/>
</dbReference>
<protein>
    <submittedName>
        <fullName evidence="1">Uncharacterized protein</fullName>
    </submittedName>
</protein>
<gene>
    <name evidence="1" type="ORF">E9934_17185</name>
</gene>
<name>A0A4S8N0I4_9ACTN</name>
<evidence type="ECO:0000313" key="2">
    <source>
        <dbReference type="Proteomes" id="UP000307087"/>
    </source>
</evidence>
<dbReference type="EMBL" id="STGW01000016">
    <property type="protein sequence ID" value="THV09165.1"/>
    <property type="molecule type" value="Genomic_DNA"/>
</dbReference>
<keyword evidence="2" id="KW-1185">Reference proteome</keyword>
<sequence>MASIERTSTLGSEMSNEMGTMVPTATRISTAFLLLLVLVGGVACSGSSAPSKARADVPRHADSGLLAQMTGHSDVLTSGTVGELLKSSSVRATATVVSVADGPVVEQDDGDQIYHYRFAVITLEVTDDLGAQTTPEVGSMISVSVRRGTDVLDMHGQPYFERPVPPTSIDELARAIPVGTRAVVLGNLNRDLRSDLRIDRGGSRATWGELVDGSHPQRFSLETGPAEMSGWPDHGYDSLVEEIVR</sequence>
<evidence type="ECO:0000313" key="1">
    <source>
        <dbReference type="EMBL" id="THV09165.1"/>
    </source>
</evidence>
<accession>A0A4S8N0I4</accession>
<dbReference type="AlphaFoldDB" id="A0A4S8N0I4"/>
<proteinExistence type="predicted"/>
<organism evidence="1 2">
    <name type="scientific">Nocardioides caeni</name>
    <dbReference type="NCBI Taxonomy" id="574700"/>
    <lineage>
        <taxon>Bacteria</taxon>
        <taxon>Bacillati</taxon>
        <taxon>Actinomycetota</taxon>
        <taxon>Actinomycetes</taxon>
        <taxon>Propionibacteriales</taxon>
        <taxon>Nocardioidaceae</taxon>
        <taxon>Nocardioides</taxon>
    </lineage>
</organism>
<reference evidence="1 2" key="1">
    <citation type="journal article" date="2009" name="Int. J. Syst. Evol. Microbiol.">
        <title>Nocardioides caeni sp. nov., isolated from wastewater.</title>
        <authorList>
            <person name="Yoon J.H."/>
            <person name="Kang S.J."/>
            <person name="Park S."/>
            <person name="Kim W."/>
            <person name="Oh T.K."/>
        </authorList>
    </citation>
    <scope>NUCLEOTIDE SEQUENCE [LARGE SCALE GENOMIC DNA]</scope>
    <source>
        <strain evidence="1 2">DSM 23134</strain>
    </source>
</reference>
<comment type="caution">
    <text evidence="1">The sequence shown here is derived from an EMBL/GenBank/DDBJ whole genome shotgun (WGS) entry which is preliminary data.</text>
</comment>
<dbReference type="Proteomes" id="UP000307087">
    <property type="component" value="Unassembled WGS sequence"/>
</dbReference>